<feature type="transmembrane region" description="Helical" evidence="2">
    <location>
        <begin position="60"/>
        <end position="81"/>
    </location>
</feature>
<evidence type="ECO:0000313" key="4">
    <source>
        <dbReference type="Proteomes" id="UP000192801"/>
    </source>
</evidence>
<feature type="transmembrane region" description="Helical" evidence="2">
    <location>
        <begin position="21"/>
        <end position="40"/>
    </location>
</feature>
<proteinExistence type="predicted"/>
<feature type="region of interest" description="Disordered" evidence="1">
    <location>
        <begin position="172"/>
        <end position="199"/>
    </location>
</feature>
<accession>A0A1X0D2K2</accession>
<name>A0A1X0D2K2_9MYCO</name>
<dbReference type="Proteomes" id="UP000192801">
    <property type="component" value="Unassembled WGS sequence"/>
</dbReference>
<comment type="caution">
    <text evidence="3">The sequence shown here is derived from an EMBL/GenBank/DDBJ whole genome shotgun (WGS) entry which is preliminary data.</text>
</comment>
<keyword evidence="2" id="KW-1133">Transmembrane helix</keyword>
<organism evidence="3 4">
    <name type="scientific">Mycolicibacterium insubricum</name>
    <dbReference type="NCBI Taxonomy" id="444597"/>
    <lineage>
        <taxon>Bacteria</taxon>
        <taxon>Bacillati</taxon>
        <taxon>Actinomycetota</taxon>
        <taxon>Actinomycetes</taxon>
        <taxon>Mycobacteriales</taxon>
        <taxon>Mycobacteriaceae</taxon>
        <taxon>Mycolicibacterium</taxon>
    </lineage>
</organism>
<gene>
    <name evidence="3" type="ORF">BST26_16910</name>
</gene>
<feature type="compositionally biased region" description="Pro residues" evidence="1">
    <location>
        <begin position="176"/>
        <end position="199"/>
    </location>
</feature>
<keyword evidence="2" id="KW-0812">Transmembrane</keyword>
<feature type="transmembrane region" description="Helical" evidence="2">
    <location>
        <begin position="141"/>
        <end position="161"/>
    </location>
</feature>
<dbReference type="AlphaFoldDB" id="A0A1X0D2K2"/>
<dbReference type="EMBL" id="MVHS01000049">
    <property type="protein sequence ID" value="ORA66617.1"/>
    <property type="molecule type" value="Genomic_DNA"/>
</dbReference>
<evidence type="ECO:0000313" key="3">
    <source>
        <dbReference type="EMBL" id="ORA66617.1"/>
    </source>
</evidence>
<sequence length="199" mass="20620">MNQAAAALRSMGVSKAMLPAGLIYGGLVFALLSLFMRWTTVSADIPLIGSMNIDASPFKTVWMVLPLLLIAAGSWLAWPLLARRPVPMKRLAGLVGVAAGLVVCWLIGLINYFNGASSAASGLGDDSDADINSMIEVSINFGFILFTLAVAALIAGVVGLWRDRRVTAIPTVPSAPAAPPPPHGPGPLGPPPYGPAPRA</sequence>
<evidence type="ECO:0000256" key="2">
    <source>
        <dbReference type="SAM" id="Phobius"/>
    </source>
</evidence>
<evidence type="ECO:0000256" key="1">
    <source>
        <dbReference type="SAM" id="MobiDB-lite"/>
    </source>
</evidence>
<keyword evidence="4" id="KW-1185">Reference proteome</keyword>
<protein>
    <submittedName>
        <fullName evidence="3">Uncharacterized protein</fullName>
    </submittedName>
</protein>
<keyword evidence="2" id="KW-0472">Membrane</keyword>
<reference evidence="3 4" key="1">
    <citation type="submission" date="2016-12" db="EMBL/GenBank/DDBJ databases">
        <title>The new phylogeny of genus Mycobacterium.</title>
        <authorList>
            <person name="Tortoli E."/>
            <person name="Trovato A."/>
            <person name="Cirillo D.M."/>
        </authorList>
    </citation>
    <scope>NUCLEOTIDE SEQUENCE [LARGE SCALE GENOMIC DNA]</scope>
    <source>
        <strain evidence="3 4">DSM 45130</strain>
    </source>
</reference>
<feature type="transmembrane region" description="Helical" evidence="2">
    <location>
        <begin position="93"/>
        <end position="113"/>
    </location>
</feature>